<evidence type="ECO:0000313" key="5">
    <source>
        <dbReference type="Proteomes" id="UP001623600"/>
    </source>
</evidence>
<sequence length="391" mass="42650">MKKSIAMKNSLEKLKNEAQVLLDNNKVEDAKNKMEEVRTLKAAIEVQEELEQEEEAILAAQAEAEKEPEEGSAKDSKNKTKENANMIRAMIKKVTGKKLTEAENALILPTTTTPEGTNGEGYILPQDIRTLIQKKIRQYKSLRDVLGYMPVGALTGSFPVENFETVSGLVDFADCTDGEDEDEIKFKNVKFSLQEKAAFIKLSNTLLSLTDNALINYVVDVFARKAVVTENTMGLAALKSNKTVKTIADWKALKSSINKDLDPGVLFGTVIVTNQDGFDVLDAALDSFGRPILQPNPANPTQKLFKGYPVVVYSNTMLPTASGKAPIIYGNLSCAVCFVDLNGQIAFATSSEAGFMSNTTIARLIEFIDVVQCDSSDKCYIYGELAVGASA</sequence>
<dbReference type="Proteomes" id="UP001623600">
    <property type="component" value="Unassembled WGS sequence"/>
</dbReference>
<evidence type="ECO:0000256" key="2">
    <source>
        <dbReference type="SAM" id="MobiDB-lite"/>
    </source>
</evidence>
<dbReference type="InterPro" id="IPR054612">
    <property type="entry name" value="Phage_capsid-like_C"/>
</dbReference>
<gene>
    <name evidence="4" type="ORF">ACJDTP_24810</name>
</gene>
<accession>A0ABW8SDW0</accession>
<keyword evidence="5" id="KW-1185">Reference proteome</keyword>
<dbReference type="SUPFAM" id="SSF56563">
    <property type="entry name" value="Major capsid protein gp5"/>
    <property type="match status" value="1"/>
</dbReference>
<reference evidence="4 5" key="1">
    <citation type="submission" date="2024-11" db="EMBL/GenBank/DDBJ databases">
        <authorList>
            <person name="Heng Y.C."/>
            <person name="Lim A.C.H."/>
            <person name="Lee J.K.Y."/>
            <person name="Kittelmann S."/>
        </authorList>
    </citation>
    <scope>NUCLEOTIDE SEQUENCE [LARGE SCALE GENOMIC DNA]</scope>
    <source>
        <strain evidence="4 5">WILCCON 0112</strain>
    </source>
</reference>
<protein>
    <submittedName>
        <fullName evidence="4">Phage major capsid protein</fullName>
    </submittedName>
</protein>
<organism evidence="4 5">
    <name type="scientific">Candidatus Clostridium helianthi</name>
    <dbReference type="NCBI Taxonomy" id="3381660"/>
    <lineage>
        <taxon>Bacteria</taxon>
        <taxon>Bacillati</taxon>
        <taxon>Bacillota</taxon>
        <taxon>Clostridia</taxon>
        <taxon>Eubacteriales</taxon>
        <taxon>Clostridiaceae</taxon>
        <taxon>Clostridium</taxon>
    </lineage>
</organism>
<feature type="domain" description="Phage capsid-like C-terminal" evidence="3">
    <location>
        <begin position="121"/>
        <end position="370"/>
    </location>
</feature>
<evidence type="ECO:0000313" key="4">
    <source>
        <dbReference type="EMBL" id="MFL0168287.1"/>
    </source>
</evidence>
<proteinExistence type="predicted"/>
<name>A0ABW8SDW0_9CLOT</name>
<comment type="caution">
    <text evidence="4">The sequence shown here is derived from an EMBL/GenBank/DDBJ whole genome shotgun (WGS) entry which is preliminary data.</text>
</comment>
<dbReference type="Pfam" id="PF05065">
    <property type="entry name" value="Phage_capsid"/>
    <property type="match status" value="1"/>
</dbReference>
<dbReference type="NCBIfam" id="TIGR01554">
    <property type="entry name" value="major_cap_HK97"/>
    <property type="match status" value="1"/>
</dbReference>
<dbReference type="RefSeq" id="WP_406762748.1">
    <property type="nucleotide sequence ID" value="NZ_JBJIAB010000051.1"/>
</dbReference>
<evidence type="ECO:0000256" key="1">
    <source>
        <dbReference type="ARBA" id="ARBA00004328"/>
    </source>
</evidence>
<dbReference type="EMBL" id="JBJIAB010000051">
    <property type="protein sequence ID" value="MFL0168287.1"/>
    <property type="molecule type" value="Genomic_DNA"/>
</dbReference>
<feature type="compositionally biased region" description="Basic and acidic residues" evidence="2">
    <location>
        <begin position="63"/>
        <end position="82"/>
    </location>
</feature>
<comment type="subcellular location">
    <subcellularLocation>
        <location evidence="1">Virion</location>
    </subcellularLocation>
</comment>
<evidence type="ECO:0000259" key="3">
    <source>
        <dbReference type="Pfam" id="PF05065"/>
    </source>
</evidence>
<feature type="region of interest" description="Disordered" evidence="2">
    <location>
        <begin position="54"/>
        <end position="82"/>
    </location>
</feature>
<dbReference type="InterPro" id="IPR024455">
    <property type="entry name" value="Phage_capsid"/>
</dbReference>